<dbReference type="SUPFAM" id="SSF50685">
    <property type="entry name" value="Barwin-like endoglucanases"/>
    <property type="match status" value="1"/>
</dbReference>
<protein>
    <recommendedName>
        <fullName evidence="2">3D domain-containing protein</fullName>
    </recommendedName>
</protein>
<evidence type="ECO:0000313" key="3">
    <source>
        <dbReference type="EMBL" id="OGZ93989.1"/>
    </source>
</evidence>
<dbReference type="GO" id="GO:0004553">
    <property type="term" value="F:hydrolase activity, hydrolyzing O-glycosyl compounds"/>
    <property type="evidence" value="ECO:0007669"/>
    <property type="project" value="InterPro"/>
</dbReference>
<dbReference type="InterPro" id="IPR010611">
    <property type="entry name" value="3D_dom"/>
</dbReference>
<dbReference type="InterPro" id="IPR036908">
    <property type="entry name" value="RlpA-like_sf"/>
</dbReference>
<evidence type="ECO:0000313" key="4">
    <source>
        <dbReference type="Proteomes" id="UP000177152"/>
    </source>
</evidence>
<organism evidence="3 4">
    <name type="scientific">Candidatus Sungbacteria bacterium RIFCSPHIGHO2_01_FULL_47_32</name>
    <dbReference type="NCBI Taxonomy" id="1802264"/>
    <lineage>
        <taxon>Bacteria</taxon>
        <taxon>Candidatus Sungiibacteriota</taxon>
    </lineage>
</organism>
<dbReference type="Proteomes" id="UP000177152">
    <property type="component" value="Unassembled WGS sequence"/>
</dbReference>
<dbReference type="InterPro" id="IPR059180">
    <property type="entry name" value="3D_YorM"/>
</dbReference>
<dbReference type="EMBL" id="MHQC01000046">
    <property type="protein sequence ID" value="OGZ93989.1"/>
    <property type="molecule type" value="Genomic_DNA"/>
</dbReference>
<dbReference type="CDD" id="cd14667">
    <property type="entry name" value="3D_containing_proteins"/>
    <property type="match status" value="1"/>
</dbReference>
<gene>
    <name evidence="3" type="ORF">A2633_00925</name>
</gene>
<feature type="domain" description="3D" evidence="2">
    <location>
        <begin position="136"/>
        <end position="183"/>
    </location>
</feature>
<accession>A0A1G2K3H8</accession>
<dbReference type="GO" id="GO:0009254">
    <property type="term" value="P:peptidoglycan turnover"/>
    <property type="evidence" value="ECO:0007669"/>
    <property type="project" value="InterPro"/>
</dbReference>
<keyword evidence="1" id="KW-0732">Signal</keyword>
<proteinExistence type="predicted"/>
<evidence type="ECO:0000256" key="1">
    <source>
        <dbReference type="ARBA" id="ARBA00022729"/>
    </source>
</evidence>
<dbReference type="AlphaFoldDB" id="A0A1G2K3H8"/>
<name>A0A1G2K3H8_9BACT</name>
<sequence>MGSSKRILVGILLGLVLIDMQRLGAAGERYSDKIRLMQSKTQDEAPAFKDADATDATRHIMREKAKGIVKKTLWESQMFLKQPFKNGDGVAVVSTTYYGPLKGQKKYANGSYRADVRLNGKGVYTYSGKQVRVGHIAADPRVFPFGTVLEIPGYGYGVVEDIGFNVKGYRIDLFMGHGEHALAKAVRWERRRVMVKVVRMGGE</sequence>
<dbReference type="GO" id="GO:0019867">
    <property type="term" value="C:outer membrane"/>
    <property type="evidence" value="ECO:0007669"/>
    <property type="project" value="InterPro"/>
</dbReference>
<reference evidence="3 4" key="1">
    <citation type="journal article" date="2016" name="Nat. Commun.">
        <title>Thousands of microbial genomes shed light on interconnected biogeochemical processes in an aquifer system.</title>
        <authorList>
            <person name="Anantharaman K."/>
            <person name="Brown C.T."/>
            <person name="Hug L.A."/>
            <person name="Sharon I."/>
            <person name="Castelle C.J."/>
            <person name="Probst A.J."/>
            <person name="Thomas B.C."/>
            <person name="Singh A."/>
            <person name="Wilkins M.J."/>
            <person name="Karaoz U."/>
            <person name="Brodie E.L."/>
            <person name="Williams K.H."/>
            <person name="Hubbard S.S."/>
            <person name="Banfield J.F."/>
        </authorList>
    </citation>
    <scope>NUCLEOTIDE SEQUENCE [LARGE SCALE GENOMIC DNA]</scope>
</reference>
<comment type="caution">
    <text evidence="3">The sequence shown here is derived from an EMBL/GenBank/DDBJ whole genome shotgun (WGS) entry which is preliminary data.</text>
</comment>
<dbReference type="InterPro" id="IPR051933">
    <property type="entry name" value="Resuscitation_pf_RpfB"/>
</dbReference>
<evidence type="ECO:0000259" key="2">
    <source>
        <dbReference type="Pfam" id="PF06725"/>
    </source>
</evidence>
<dbReference type="PANTHER" id="PTHR39160:SF4">
    <property type="entry name" value="RESUSCITATION-PROMOTING FACTOR RPFB"/>
    <property type="match status" value="1"/>
</dbReference>
<dbReference type="PANTHER" id="PTHR39160">
    <property type="entry name" value="CELL WALL-BINDING PROTEIN YOCH"/>
    <property type="match status" value="1"/>
</dbReference>
<dbReference type="Pfam" id="PF06725">
    <property type="entry name" value="3D"/>
    <property type="match status" value="1"/>
</dbReference>
<dbReference type="Gene3D" id="2.40.40.10">
    <property type="entry name" value="RlpA-like domain"/>
    <property type="match status" value="1"/>
</dbReference>